<dbReference type="Proteomes" id="UP000236621">
    <property type="component" value="Unassembled WGS sequence"/>
</dbReference>
<dbReference type="Pfam" id="PF11999">
    <property type="entry name" value="Ice_binding"/>
    <property type="match status" value="1"/>
</dbReference>
<feature type="compositionally biased region" description="Polar residues" evidence="3">
    <location>
        <begin position="1"/>
        <end position="19"/>
    </location>
</feature>
<keyword evidence="5" id="KW-1185">Reference proteome</keyword>
<dbReference type="OrthoDB" id="10264374at2759"/>
<feature type="region of interest" description="Disordered" evidence="3">
    <location>
        <begin position="1"/>
        <end position="21"/>
    </location>
</feature>
<organism evidence="4 5">
    <name type="scientific">Tolypocladium capitatum</name>
    <dbReference type="NCBI Taxonomy" id="45235"/>
    <lineage>
        <taxon>Eukaryota</taxon>
        <taxon>Fungi</taxon>
        <taxon>Dikarya</taxon>
        <taxon>Ascomycota</taxon>
        <taxon>Pezizomycotina</taxon>
        <taxon>Sordariomycetes</taxon>
        <taxon>Hypocreomycetidae</taxon>
        <taxon>Hypocreales</taxon>
        <taxon>Ophiocordycipitaceae</taxon>
        <taxon>Tolypocladium</taxon>
    </lineage>
</organism>
<dbReference type="EMBL" id="NRSZ01001085">
    <property type="protein sequence ID" value="PNY23565.1"/>
    <property type="molecule type" value="Genomic_DNA"/>
</dbReference>
<gene>
    <name evidence="4" type="ORF">TCAP_06495</name>
</gene>
<evidence type="ECO:0000313" key="5">
    <source>
        <dbReference type="Proteomes" id="UP000236621"/>
    </source>
</evidence>
<evidence type="ECO:0000313" key="4">
    <source>
        <dbReference type="EMBL" id="PNY23565.1"/>
    </source>
</evidence>
<name>A0A2K3Q7K9_9HYPO</name>
<evidence type="ECO:0000256" key="2">
    <source>
        <dbReference type="ARBA" id="ARBA00022729"/>
    </source>
</evidence>
<sequence length="242" mass="24798">MAGSAVTSTGRPSSINGNLGVSPGADISGIPTGTAINGVVHAADAVALPAQNDMTTAYNVAAGLPPNTGLTGHWSQLPIPPQLVLIRALSFSTDKATLATGSTPTIATAASVALINSASSCNAFWQVGGSATIGTATASVRNILASRPITKTTGTRIDGGLRPRRCGDFGHEPRGGQEVATNEVTRTALRASRVDAIICQEPSDCDCCRDCTLAECSRLCSCRLLSNCDCRRTSEVYFMAGA</sequence>
<dbReference type="AlphaFoldDB" id="A0A2K3Q7K9"/>
<evidence type="ECO:0000256" key="1">
    <source>
        <dbReference type="ARBA" id="ARBA00005445"/>
    </source>
</evidence>
<dbReference type="InterPro" id="IPR021884">
    <property type="entry name" value="Ice-bd_prot"/>
</dbReference>
<comment type="caution">
    <text evidence="4">The sequence shown here is derived from an EMBL/GenBank/DDBJ whole genome shotgun (WGS) entry which is preliminary data.</text>
</comment>
<keyword evidence="2" id="KW-0732">Signal</keyword>
<comment type="similarity">
    <text evidence="1">Belongs to the ice-binding protein family.</text>
</comment>
<protein>
    <submittedName>
        <fullName evidence="4">Uncharacterized protein</fullName>
    </submittedName>
</protein>
<dbReference type="STRING" id="45235.A0A2K3Q7K9"/>
<accession>A0A2K3Q7K9</accession>
<proteinExistence type="inferred from homology"/>
<evidence type="ECO:0000256" key="3">
    <source>
        <dbReference type="SAM" id="MobiDB-lite"/>
    </source>
</evidence>
<reference evidence="4 5" key="1">
    <citation type="submission" date="2017-08" db="EMBL/GenBank/DDBJ databases">
        <title>Harnessing the power of phylogenomics to disentangle the directionality and signatures of interkingdom host jumping in the parasitic fungal genus Tolypocladium.</title>
        <authorList>
            <person name="Quandt C.A."/>
            <person name="Patterson W."/>
            <person name="Spatafora J.W."/>
        </authorList>
    </citation>
    <scope>NUCLEOTIDE SEQUENCE [LARGE SCALE GENOMIC DNA]</scope>
    <source>
        <strain evidence="4 5">CBS 113982</strain>
    </source>
</reference>